<name>A0A507E6U2_9FUNG</name>
<keyword evidence="6" id="KW-0812">Transmembrane</keyword>
<dbReference type="GO" id="GO:0006465">
    <property type="term" value="P:signal peptide processing"/>
    <property type="evidence" value="ECO:0007669"/>
    <property type="project" value="InterPro"/>
</dbReference>
<dbReference type="Gene3D" id="6.20.330.10">
    <property type="match status" value="1"/>
</dbReference>
<dbReference type="SUPFAM" id="SSF52096">
    <property type="entry name" value="ClpP/crotonase"/>
    <property type="match status" value="2"/>
</dbReference>
<dbReference type="InterPro" id="IPR004634">
    <property type="entry name" value="Pept_S49_pIV"/>
</dbReference>
<evidence type="ECO:0000256" key="6">
    <source>
        <dbReference type="SAM" id="Phobius"/>
    </source>
</evidence>
<dbReference type="CDD" id="cd07023">
    <property type="entry name" value="S49_Sppa_N_C"/>
    <property type="match status" value="1"/>
</dbReference>
<organism evidence="8 9">
    <name type="scientific">Powellomyces hirtus</name>
    <dbReference type="NCBI Taxonomy" id="109895"/>
    <lineage>
        <taxon>Eukaryota</taxon>
        <taxon>Fungi</taxon>
        <taxon>Fungi incertae sedis</taxon>
        <taxon>Chytridiomycota</taxon>
        <taxon>Chytridiomycota incertae sedis</taxon>
        <taxon>Chytridiomycetes</taxon>
        <taxon>Spizellomycetales</taxon>
        <taxon>Powellomycetaceae</taxon>
        <taxon>Powellomyces</taxon>
    </lineage>
</organism>
<reference evidence="8 9" key="1">
    <citation type="journal article" date="2019" name="Sci. Rep.">
        <title>Comparative genomics of chytrid fungi reveal insights into the obligate biotrophic and pathogenic lifestyle of Synchytrium endobioticum.</title>
        <authorList>
            <person name="van de Vossenberg B.T.L.H."/>
            <person name="Warris S."/>
            <person name="Nguyen H.D.T."/>
            <person name="van Gent-Pelzer M.P.E."/>
            <person name="Joly D.L."/>
            <person name="van de Geest H.C."/>
            <person name="Bonants P.J.M."/>
            <person name="Smith D.S."/>
            <person name="Levesque C.A."/>
            <person name="van der Lee T.A.J."/>
        </authorList>
    </citation>
    <scope>NUCLEOTIDE SEQUENCE [LARGE SCALE GENOMIC DNA]</scope>
    <source>
        <strain evidence="8 9">CBS 809.83</strain>
    </source>
</reference>
<dbReference type="InterPro" id="IPR047272">
    <property type="entry name" value="S49_SppA_C"/>
</dbReference>
<dbReference type="InterPro" id="IPR047217">
    <property type="entry name" value="S49_SppA_67K_type_N"/>
</dbReference>
<dbReference type="Pfam" id="PF01343">
    <property type="entry name" value="Peptidase_S49"/>
    <property type="match status" value="2"/>
</dbReference>
<protein>
    <recommendedName>
        <fullName evidence="7">Peptidase S49 domain-containing protein</fullName>
    </recommendedName>
</protein>
<keyword evidence="6" id="KW-1133">Transmembrane helix</keyword>
<dbReference type="CDD" id="cd07018">
    <property type="entry name" value="S49_SppA_67K_type"/>
    <property type="match status" value="1"/>
</dbReference>
<dbReference type="EMBL" id="QEAQ01000021">
    <property type="protein sequence ID" value="TPX59789.1"/>
    <property type="molecule type" value="Genomic_DNA"/>
</dbReference>
<dbReference type="STRING" id="109895.A0A507E6U2"/>
<feature type="active site" description="Proton donor/acceptor" evidence="5">
    <location>
        <position position="216"/>
    </location>
</feature>
<proteinExistence type="inferred from homology"/>
<dbReference type="PANTHER" id="PTHR33209:SF1">
    <property type="entry name" value="PEPTIDASE S49 DOMAIN-CONTAINING PROTEIN"/>
    <property type="match status" value="1"/>
</dbReference>
<comment type="similarity">
    <text evidence="1">Belongs to the peptidase S49 family.</text>
</comment>
<evidence type="ECO:0000256" key="2">
    <source>
        <dbReference type="ARBA" id="ARBA00022670"/>
    </source>
</evidence>
<comment type="caution">
    <text evidence="8">The sequence shown here is derived from an EMBL/GenBank/DDBJ whole genome shotgun (WGS) entry which is preliminary data.</text>
</comment>
<dbReference type="InterPro" id="IPR029045">
    <property type="entry name" value="ClpP/crotonase-like_dom_sf"/>
</dbReference>
<sequence length="664" mass="71969">MAASNSESSILSVASDVCVVATGAFVVLALAYSSYKSAGLVARQKKLFTIHDGTVLKWKLSRNGIVEAKENNGLLAKLAAAGQQHVTLFEAVQALRWAKDDDRVKGLEMDFGQAGFSATPRPQLGLAQAQELHEAIRAFREAKRRKFGDKKYSLTAFTDTFDNQDYFYLATAFDKVTMEPNGLLQMNGYSSTMPFVKTLLERLGVDVVPLSKGECKGAMAMFTDTEMPKPIYENTKALFGALNEQFLRGIASARSAGLQAFSTSAMKQWGGMTKTAEGSEIQMTGNMTADDKVRALMDVSPLMSDEALSAGLITDVAYKRETWHKGAESKVQEMPFTRYKYLRAKEVKKELKKLPAKKKVNIALIHVSGQIKEGEGQYAPDKVAKTVLEAAEDKNVGAIVMRMNTPGGGMWASDTMRDAIEYAQEHYKKPVIASFGNVSASGGVWITANCRKILASPGTITGSIGIAYARPVLTQKFLGHFGLNVDNRVAFSDGARAGSVFNRLSGRNLARVQSMSDTFYENFIDVVAKGRRMPREQVEKIAGGRVYTGEQALELGLIDELGGLERALQVAMEHAEHGSDNAKMVVQVYPRSKGALEDFVESGALDDYLGAISVDMQASVAGIAQAATRHAVHACTEQLARSAGVSLTPSATIEAGMDPIQRTL</sequence>
<feature type="domain" description="Peptidase S49" evidence="7">
    <location>
        <begin position="155"/>
        <end position="265"/>
    </location>
</feature>
<dbReference type="GO" id="GO:0016020">
    <property type="term" value="C:membrane"/>
    <property type="evidence" value="ECO:0007669"/>
    <property type="project" value="InterPro"/>
</dbReference>
<feature type="transmembrane region" description="Helical" evidence="6">
    <location>
        <begin position="12"/>
        <end position="35"/>
    </location>
</feature>
<dbReference type="AlphaFoldDB" id="A0A507E6U2"/>
<keyword evidence="2" id="KW-0645">Protease</keyword>
<evidence type="ECO:0000256" key="4">
    <source>
        <dbReference type="ARBA" id="ARBA00022825"/>
    </source>
</evidence>
<keyword evidence="6" id="KW-0472">Membrane</keyword>
<keyword evidence="9" id="KW-1185">Reference proteome</keyword>
<evidence type="ECO:0000256" key="5">
    <source>
        <dbReference type="PIRSR" id="PIRSR001217-1"/>
    </source>
</evidence>
<evidence type="ECO:0000313" key="9">
    <source>
        <dbReference type="Proteomes" id="UP000318582"/>
    </source>
</evidence>
<keyword evidence="4" id="KW-0720">Serine protease</keyword>
<evidence type="ECO:0000313" key="8">
    <source>
        <dbReference type="EMBL" id="TPX59789.1"/>
    </source>
</evidence>
<evidence type="ECO:0000259" key="7">
    <source>
        <dbReference type="Pfam" id="PF01343"/>
    </source>
</evidence>
<dbReference type="PANTHER" id="PTHR33209">
    <property type="entry name" value="PROTEASE 4"/>
    <property type="match status" value="1"/>
</dbReference>
<accession>A0A507E6U2</accession>
<feature type="domain" description="Peptidase S49" evidence="7">
    <location>
        <begin position="426"/>
        <end position="576"/>
    </location>
</feature>
<dbReference type="Proteomes" id="UP000318582">
    <property type="component" value="Unassembled WGS sequence"/>
</dbReference>
<dbReference type="PIRSF" id="PIRSF001217">
    <property type="entry name" value="Protease_4_SppA"/>
    <property type="match status" value="1"/>
</dbReference>
<evidence type="ECO:0000256" key="3">
    <source>
        <dbReference type="ARBA" id="ARBA00022801"/>
    </source>
</evidence>
<dbReference type="GO" id="GO:0008236">
    <property type="term" value="F:serine-type peptidase activity"/>
    <property type="evidence" value="ECO:0007669"/>
    <property type="project" value="UniProtKB-KW"/>
</dbReference>
<feature type="active site" description="Nucleophile" evidence="5">
    <location>
        <position position="441"/>
    </location>
</feature>
<dbReference type="Gene3D" id="3.90.226.10">
    <property type="entry name" value="2-enoyl-CoA Hydratase, Chain A, domain 1"/>
    <property type="match status" value="2"/>
</dbReference>
<keyword evidence="3" id="KW-0378">Hydrolase</keyword>
<dbReference type="InterPro" id="IPR002142">
    <property type="entry name" value="Peptidase_S49"/>
</dbReference>
<evidence type="ECO:0000256" key="1">
    <source>
        <dbReference type="ARBA" id="ARBA00008683"/>
    </source>
</evidence>
<gene>
    <name evidence="8" type="ORF">PhCBS80983_g02204</name>
</gene>